<keyword evidence="5 7" id="KW-0067">ATP-binding</keyword>
<evidence type="ECO:0000256" key="6">
    <source>
        <dbReference type="ARBA" id="ARBA00022888"/>
    </source>
</evidence>
<proteinExistence type="inferred from homology"/>
<sequence length="335" mass="38123">MAHIVPEGYKSKLGVKQTQRAIKLLKDGFEERLCGALNLTRVSAPLYVPASSGLNDDLNGVERPVDFDLKEMPGEQMQIVQSLAKWKRFALKEYRFPVGEGLYTDMNAIRRDEQTDNLHSTYVDQWDWEKVITAQERNLDTLKTTVSYIHDAIYETAEEIGRKYPQLKNRLPEEIAFITTQELEDLYPELAPEARERAYVKEYGGAFFMQIGWPLRSGKPHDLRAPDYDDWSLNGDLVYYHKELDVALEISSMGVRVDPLAMEKQLAHAGQKARKSRPFHAALLAGELPLTIGGGIGQSRLCMLLLHKAHVGEVQVSVWPEEQRRMLEDKGIAIL</sequence>
<dbReference type="PIRSF" id="PIRSF001555">
    <property type="entry name" value="Asp_ammon_ligase"/>
    <property type="match status" value="1"/>
</dbReference>
<name>A0A926D2X5_9FIRM</name>
<dbReference type="GO" id="GO:0005524">
    <property type="term" value="F:ATP binding"/>
    <property type="evidence" value="ECO:0007669"/>
    <property type="project" value="UniProtKB-UniRule"/>
</dbReference>
<keyword evidence="2 7" id="KW-0436">Ligase</keyword>
<keyword evidence="1 7" id="KW-0963">Cytoplasm</keyword>
<gene>
    <name evidence="7" type="primary">asnA</name>
    <name evidence="10" type="ORF">H8699_07990</name>
</gene>
<dbReference type="Pfam" id="PF03590">
    <property type="entry name" value="AsnA"/>
    <property type="match status" value="1"/>
</dbReference>
<dbReference type="PANTHER" id="PTHR30073:SF5">
    <property type="entry name" value="ASPARTATE--AMMONIA LIGASE"/>
    <property type="match status" value="1"/>
</dbReference>
<evidence type="ECO:0000256" key="5">
    <source>
        <dbReference type="ARBA" id="ARBA00022840"/>
    </source>
</evidence>
<dbReference type="EC" id="6.3.1.1" evidence="7 8"/>
<organism evidence="10 11">
    <name type="scientific">Luoshenia tenuis</name>
    <dbReference type="NCBI Taxonomy" id="2763654"/>
    <lineage>
        <taxon>Bacteria</taxon>
        <taxon>Bacillati</taxon>
        <taxon>Bacillota</taxon>
        <taxon>Clostridia</taxon>
        <taxon>Christensenellales</taxon>
        <taxon>Christensenellaceae</taxon>
        <taxon>Luoshenia</taxon>
    </lineage>
</organism>
<dbReference type="GO" id="GO:0005829">
    <property type="term" value="C:cytosol"/>
    <property type="evidence" value="ECO:0007669"/>
    <property type="project" value="TreeGrafter"/>
</dbReference>
<keyword evidence="11" id="KW-1185">Reference proteome</keyword>
<reference evidence="10" key="1">
    <citation type="submission" date="2020-08" db="EMBL/GenBank/DDBJ databases">
        <title>Genome public.</title>
        <authorList>
            <person name="Liu C."/>
            <person name="Sun Q."/>
        </authorList>
    </citation>
    <scope>NUCLEOTIDE SEQUENCE</scope>
    <source>
        <strain evidence="10">NSJ-44</strain>
    </source>
</reference>
<dbReference type="GO" id="GO:0070981">
    <property type="term" value="P:L-asparagine biosynthetic process"/>
    <property type="evidence" value="ECO:0007669"/>
    <property type="project" value="UniProtKB-UniRule"/>
</dbReference>
<dbReference type="PANTHER" id="PTHR30073">
    <property type="entry name" value="ASPARTATE--AMMONIA LIGASE"/>
    <property type="match status" value="1"/>
</dbReference>
<dbReference type="NCBIfam" id="TIGR00669">
    <property type="entry name" value="asnA"/>
    <property type="match status" value="1"/>
</dbReference>
<keyword evidence="3 7" id="KW-0028">Amino-acid biosynthesis</keyword>
<dbReference type="EMBL" id="JACRSO010000003">
    <property type="protein sequence ID" value="MBC8529365.1"/>
    <property type="molecule type" value="Genomic_DNA"/>
</dbReference>
<dbReference type="AlphaFoldDB" id="A0A926D2X5"/>
<dbReference type="Gene3D" id="3.30.930.10">
    <property type="entry name" value="Bira Bifunctional Protein, Domain 2"/>
    <property type="match status" value="1"/>
</dbReference>
<dbReference type="InterPro" id="IPR004618">
    <property type="entry name" value="AsnA"/>
</dbReference>
<evidence type="ECO:0000313" key="10">
    <source>
        <dbReference type="EMBL" id="MBC8529365.1"/>
    </source>
</evidence>
<comment type="similarity">
    <text evidence="7">Belongs to the class-II aminoacyl-tRNA synthetase family. AsnA subfamily.</text>
</comment>
<dbReference type="HAMAP" id="MF_00555">
    <property type="entry name" value="AsnA"/>
    <property type="match status" value="1"/>
</dbReference>
<dbReference type="SUPFAM" id="SSF55681">
    <property type="entry name" value="Class II aaRS and biotin synthetases"/>
    <property type="match status" value="1"/>
</dbReference>
<comment type="subcellular location">
    <subcellularLocation>
        <location evidence="7">Cytoplasm</location>
    </subcellularLocation>
</comment>
<dbReference type="InterPro" id="IPR045864">
    <property type="entry name" value="aa-tRNA-synth_II/BPL/LPL"/>
</dbReference>
<evidence type="ECO:0000259" key="9">
    <source>
        <dbReference type="PROSITE" id="PS50862"/>
    </source>
</evidence>
<accession>A0A926D2X5</accession>
<comment type="pathway">
    <text evidence="7">Amino-acid biosynthesis; L-asparagine biosynthesis; L-asparagine from L-aspartate (ammonia route): step 1/1.</text>
</comment>
<dbReference type="GO" id="GO:0016740">
    <property type="term" value="F:transferase activity"/>
    <property type="evidence" value="ECO:0007669"/>
    <property type="project" value="UniProtKB-ARBA"/>
</dbReference>
<dbReference type="PROSITE" id="PS50862">
    <property type="entry name" value="AA_TRNA_LIGASE_II"/>
    <property type="match status" value="1"/>
</dbReference>
<dbReference type="GO" id="GO:0004071">
    <property type="term" value="F:aspartate-ammonia ligase activity"/>
    <property type="evidence" value="ECO:0007669"/>
    <property type="project" value="UniProtKB-UniRule"/>
</dbReference>
<dbReference type="Proteomes" id="UP000654279">
    <property type="component" value="Unassembled WGS sequence"/>
</dbReference>
<evidence type="ECO:0000256" key="3">
    <source>
        <dbReference type="ARBA" id="ARBA00022605"/>
    </source>
</evidence>
<evidence type="ECO:0000256" key="7">
    <source>
        <dbReference type="HAMAP-Rule" id="MF_00555"/>
    </source>
</evidence>
<evidence type="ECO:0000256" key="8">
    <source>
        <dbReference type="NCBIfam" id="TIGR00669"/>
    </source>
</evidence>
<comment type="caution">
    <text evidence="10">The sequence shown here is derived from an EMBL/GenBank/DDBJ whole genome shotgun (WGS) entry which is preliminary data.</text>
</comment>
<dbReference type="GO" id="GO:0140096">
    <property type="term" value="F:catalytic activity, acting on a protein"/>
    <property type="evidence" value="ECO:0007669"/>
    <property type="project" value="UniProtKB-ARBA"/>
</dbReference>
<dbReference type="RefSeq" id="WP_249285220.1">
    <property type="nucleotide sequence ID" value="NZ_JACRSO010000003.1"/>
</dbReference>
<dbReference type="InterPro" id="IPR006195">
    <property type="entry name" value="aa-tRNA-synth_II"/>
</dbReference>
<evidence type="ECO:0000256" key="4">
    <source>
        <dbReference type="ARBA" id="ARBA00022741"/>
    </source>
</evidence>
<evidence type="ECO:0000256" key="2">
    <source>
        <dbReference type="ARBA" id="ARBA00022598"/>
    </source>
</evidence>
<protein>
    <recommendedName>
        <fullName evidence="7 8">Aspartate--ammonia ligase</fullName>
        <ecNumber evidence="7 8">6.3.1.1</ecNumber>
    </recommendedName>
    <alternativeName>
        <fullName evidence="7">Asparagine synthetase A</fullName>
    </alternativeName>
</protein>
<evidence type="ECO:0000256" key="1">
    <source>
        <dbReference type="ARBA" id="ARBA00022490"/>
    </source>
</evidence>
<comment type="catalytic activity">
    <reaction evidence="7">
        <text>L-aspartate + NH4(+) + ATP = L-asparagine + AMP + diphosphate + H(+)</text>
        <dbReference type="Rhea" id="RHEA:11372"/>
        <dbReference type="ChEBI" id="CHEBI:15378"/>
        <dbReference type="ChEBI" id="CHEBI:28938"/>
        <dbReference type="ChEBI" id="CHEBI:29991"/>
        <dbReference type="ChEBI" id="CHEBI:30616"/>
        <dbReference type="ChEBI" id="CHEBI:33019"/>
        <dbReference type="ChEBI" id="CHEBI:58048"/>
        <dbReference type="ChEBI" id="CHEBI:456215"/>
        <dbReference type="EC" id="6.3.1.1"/>
    </reaction>
</comment>
<feature type="domain" description="Aminoacyl-transfer RNA synthetases class-II family profile" evidence="9">
    <location>
        <begin position="23"/>
        <end position="320"/>
    </location>
</feature>
<keyword evidence="4 7" id="KW-0547">Nucleotide-binding</keyword>
<keyword evidence="6 7" id="KW-0061">Asparagine biosynthesis</keyword>
<evidence type="ECO:0000313" key="11">
    <source>
        <dbReference type="Proteomes" id="UP000654279"/>
    </source>
</evidence>